<dbReference type="Proteomes" id="UP001497497">
    <property type="component" value="Unassembled WGS sequence"/>
</dbReference>
<dbReference type="InterPro" id="IPR013083">
    <property type="entry name" value="Znf_RING/FYVE/PHD"/>
</dbReference>
<dbReference type="InterPro" id="IPR039795">
    <property type="entry name" value="LTN1/Rkr1"/>
</dbReference>
<keyword evidence="9 16" id="KW-0479">Metal-binding</keyword>
<keyword evidence="11 15" id="KW-0863">Zinc-finger</keyword>
<dbReference type="FunFam" id="3.30.40.10:FF:000038">
    <property type="entry name" value="E3 ubiquitin-protein ligase listerin"/>
    <property type="match status" value="1"/>
</dbReference>
<evidence type="ECO:0000256" key="9">
    <source>
        <dbReference type="ARBA" id="ARBA00022723"/>
    </source>
</evidence>
<evidence type="ECO:0000256" key="5">
    <source>
        <dbReference type="ARBA" id="ARBA00012483"/>
    </source>
</evidence>
<evidence type="ECO:0000256" key="13">
    <source>
        <dbReference type="ARBA" id="ARBA00022833"/>
    </source>
</evidence>
<evidence type="ECO:0000313" key="20">
    <source>
        <dbReference type="Proteomes" id="UP001497497"/>
    </source>
</evidence>
<evidence type="ECO:0000256" key="8">
    <source>
        <dbReference type="ARBA" id="ARBA00022679"/>
    </source>
</evidence>
<comment type="subcellular location">
    <subcellularLocation>
        <location evidence="2">Cytoplasm</location>
        <location evidence="2">Cytosol</location>
    </subcellularLocation>
</comment>
<dbReference type="SUPFAM" id="SSF48371">
    <property type="entry name" value="ARM repeat"/>
    <property type="match status" value="1"/>
</dbReference>
<keyword evidence="20" id="KW-1185">Reference proteome</keyword>
<keyword evidence="7" id="KW-0963">Cytoplasm</keyword>
<dbReference type="InterPro" id="IPR016024">
    <property type="entry name" value="ARM-type_fold"/>
</dbReference>
<dbReference type="EMBL" id="CAXITT010000197">
    <property type="protein sequence ID" value="CAL1535302.1"/>
    <property type="molecule type" value="Genomic_DNA"/>
</dbReference>
<comment type="catalytic activity">
    <reaction evidence="1 16">
        <text>S-ubiquitinyl-[E2 ubiquitin-conjugating enzyme]-L-cysteine + [acceptor protein]-L-lysine = [E2 ubiquitin-conjugating enzyme]-L-cysteine + N(6)-ubiquitinyl-[acceptor protein]-L-lysine.</text>
        <dbReference type="EC" id="2.3.2.27"/>
    </reaction>
</comment>
<keyword evidence="10" id="KW-0677">Repeat</keyword>
<evidence type="ECO:0000256" key="17">
    <source>
        <dbReference type="SAM" id="MobiDB-lite"/>
    </source>
</evidence>
<dbReference type="PANTHER" id="PTHR12389">
    <property type="entry name" value="ZINC FINGER PROTEIN 294"/>
    <property type="match status" value="1"/>
</dbReference>
<dbReference type="Pfam" id="PF23009">
    <property type="entry name" value="UBC_like"/>
    <property type="match status" value="1"/>
</dbReference>
<keyword evidence="12 16" id="KW-0833">Ubl conjugation pathway</keyword>
<accession>A0AAV2HNM9</accession>
<reference evidence="19 20" key="1">
    <citation type="submission" date="2024-04" db="EMBL/GenBank/DDBJ databases">
        <authorList>
            <consortium name="Genoscope - CEA"/>
            <person name="William W."/>
        </authorList>
    </citation>
    <scope>NUCLEOTIDE SEQUENCE [LARGE SCALE GENOMIC DNA]</scope>
</reference>
<evidence type="ECO:0000256" key="10">
    <source>
        <dbReference type="ARBA" id="ARBA00022737"/>
    </source>
</evidence>
<evidence type="ECO:0000256" key="14">
    <source>
        <dbReference type="ARBA" id="ARBA00032366"/>
    </source>
</evidence>
<dbReference type="GO" id="GO:1990112">
    <property type="term" value="C:RQC complex"/>
    <property type="evidence" value="ECO:0007669"/>
    <property type="project" value="UniProtKB-UniRule"/>
</dbReference>
<dbReference type="InterPro" id="IPR054477">
    <property type="entry name" value="LTN1_E3_ligase_6th"/>
</dbReference>
<protein>
    <recommendedName>
        <fullName evidence="6 16">E3 ubiquitin-protein ligase listerin</fullName>
        <ecNumber evidence="5 16">2.3.2.27</ecNumber>
    </recommendedName>
    <alternativeName>
        <fullName evidence="14 16">RING-type E3 ubiquitin transferase listerin</fullName>
    </alternativeName>
</protein>
<dbReference type="GO" id="GO:0008270">
    <property type="term" value="F:zinc ion binding"/>
    <property type="evidence" value="ECO:0007669"/>
    <property type="project" value="UniProtKB-KW"/>
</dbReference>
<dbReference type="EC" id="2.3.2.27" evidence="5 16"/>
<sequence>MPGPKKAPRTKGNVKPSSSSQAALLLTAGGHVTTGFIGFSNNPAFVPASEMFDDAEAALDGEFRIVLRKLSKRDSVTKIKALHEFITLCATKEEDLVKAVVPFWPRLYNKLAIDIEHKVRELSQRALLALAEKTGKCLAPQLKSFMGLWMVAMCDTYPTVASAANTAFTNTFTSVKQVEAVQFCKADIVECLMNNILKATPETLSDPQTTSETDMGAKYERVVSSSLLAFRKLITILPADTVTTFMSEHIDALLSSSAFWKHTKSTTISIKSGLLSLLAVVCQLCPDASSKAVNKIAPFVISNLDASDPTLISYTWEATLSMIKAHQDCWEHINWQKAMWPKIKHILESGCSGQAAIVSPCLLPLLSKIVNLNYRQFFDSFRMGLCAARSLYSPSDTNALVKSFTECIHYSIQSINNSGNDCSDVRDLILSQLLLVVQASLTEQQLTLSKTDLYVSLSILLEVSNNIRPGTEQSFWSELSTFVVEKLEAEYQLIVERCQDTSTVKQSLPFFQCLNFLMQGLVFQETSSATKERVKFAQEDTRTSNKKSNNLGKKKHKLSSASETFVSDILVTVFELAMASEHAAPLFMGLFKDLSFTDIPVIAAQRLADESKVTSLALDPSQNLLNCAEENVKSELPVCGTDNAHQRFLCKKAIKLLLYAEKNKSLRDLGGGKFTDDLVLITLAFVSYVDAEEGTIFFSYLLENVQDSQITCQLIQHILSHSPVVPACYNLLQGTQVSKKIKEVTLAGIETNKSQVNGSNIVWKMLTSVLDILDSSNNDLLSQSCLDSAISSCLSILKEQQVSENNRDTLVPVINLTKKILDTRKVWTHPQLGELVLSFFSLLLANKNSELVEEVNSVWKCGFDHIVEKKSDTEIHQHISQMSQLIKAWICLPAATLSGLSNASKAVKSVVTHVSSFCEDQGNKSEYDLTVLSSTIDSFLILDQSQFDGVNEVYQLMYMEGGLSHLPPVIVSPPVSLVSYTLISIHNLRALVLNKDFQMKGSQDDGYHWSRGQLQSMTELALRLYLLDKHIKLHPNALKDMADDLTSVKKDLADCMATLREENFSTVYELISQSQDDQWCSYSCGIKSILEPLVQVVEKPGSIHLFDAYVMFLSKCVDSDLAIKLIENLKTSGIVKESIQDNLAISVSYLLGTHIISLSKLAETLSGWLSLSLHHNLLNEELKMSFLQTVLDIVKKLKEKDIHLLSGSDVTASQENIHWNCQAAKILKTVIVPTNQQYWEFTLCTLAEWIQFLSEASVCQESDVVTKSLLVAVCALVQLASETFSQTSAQEIALTERARTEWNEFFSEGVFSPLLPLFVSSAATTSGDLDPCWSFVLHSLASAASLCPHWLVLAHQLPAKLTATDTSSIPDSMKTLLNHLSPLLMFKLRTVEVVAYTMLWRIMEEIPKYEESQESDNKQEEEIRAPPEALIEQVESAGHFLNCLKVVQIDDHILMDSDTEEHAQAMGYLLAWRLLLHLFRSSGNQMRAKYAQYFKINNSVSHLLDHLFRLMPQHPSSSILDLDYQLDINNKGNDFELGYLALSVYRQCLEILPALVRSWWVDQDRKASNFIDRFTTQYISSGLIRQQITSAQGTENGMADITIRGRPAAREVSATYQMAEVTINMSIVLPENYPLGKLDVTCDKRVGVSQAQWDRWLLQLNIFLQHQNGSIVEGLRLWKGNIDKKFEGIEDCMICFSVIHGTTFQLPKLTCRTCKKKFHSACLYKWFNTSQKSSCPLCRDLF</sequence>
<dbReference type="Gene3D" id="3.30.40.10">
    <property type="entry name" value="Zinc/RING finger domain, C3HC4 (zinc finger)"/>
    <property type="match status" value="1"/>
</dbReference>
<gene>
    <name evidence="19" type="ORF">GSLYS_00009262001</name>
</gene>
<keyword evidence="13 16" id="KW-0862">Zinc</keyword>
<organism evidence="19 20">
    <name type="scientific">Lymnaea stagnalis</name>
    <name type="common">Great pond snail</name>
    <name type="synonym">Helix stagnalis</name>
    <dbReference type="NCBI Taxonomy" id="6523"/>
    <lineage>
        <taxon>Eukaryota</taxon>
        <taxon>Metazoa</taxon>
        <taxon>Spiralia</taxon>
        <taxon>Lophotrochozoa</taxon>
        <taxon>Mollusca</taxon>
        <taxon>Gastropoda</taxon>
        <taxon>Heterobranchia</taxon>
        <taxon>Euthyneura</taxon>
        <taxon>Panpulmonata</taxon>
        <taxon>Hygrophila</taxon>
        <taxon>Lymnaeoidea</taxon>
        <taxon>Lymnaeidae</taxon>
        <taxon>Lymnaea</taxon>
    </lineage>
</organism>
<dbReference type="InterPro" id="IPR054476">
    <property type="entry name" value="Ltn1_N"/>
</dbReference>
<keyword evidence="8 16" id="KW-0808">Transferase</keyword>
<dbReference type="GO" id="GO:1990116">
    <property type="term" value="P:ribosome-associated ubiquitin-dependent protein catabolic process"/>
    <property type="evidence" value="ECO:0007669"/>
    <property type="project" value="UniProtKB-UniRule"/>
</dbReference>
<evidence type="ECO:0000256" key="15">
    <source>
        <dbReference type="PROSITE-ProRule" id="PRU00175"/>
    </source>
</evidence>
<dbReference type="CDD" id="cd16491">
    <property type="entry name" value="RING-CH-C4HC3_LTN1"/>
    <property type="match status" value="1"/>
</dbReference>
<feature type="domain" description="RING-type" evidence="18">
    <location>
        <begin position="1692"/>
        <end position="1739"/>
    </location>
</feature>
<dbReference type="InterPro" id="IPR001841">
    <property type="entry name" value="Znf_RING"/>
</dbReference>
<dbReference type="PROSITE" id="PS50089">
    <property type="entry name" value="ZF_RING_2"/>
    <property type="match status" value="1"/>
</dbReference>
<dbReference type="Pfam" id="PF22958">
    <property type="entry name" value="Ltn1_1st"/>
    <property type="match status" value="1"/>
</dbReference>
<evidence type="ECO:0000256" key="16">
    <source>
        <dbReference type="RuleBase" id="RU367090"/>
    </source>
</evidence>
<dbReference type="GO" id="GO:0061630">
    <property type="term" value="F:ubiquitin protein ligase activity"/>
    <property type="evidence" value="ECO:0007669"/>
    <property type="project" value="UniProtKB-UniRule"/>
</dbReference>
<evidence type="ECO:0000256" key="4">
    <source>
        <dbReference type="ARBA" id="ARBA00007997"/>
    </source>
</evidence>
<dbReference type="SMART" id="SM00744">
    <property type="entry name" value="RINGv"/>
    <property type="match status" value="1"/>
</dbReference>
<evidence type="ECO:0000256" key="11">
    <source>
        <dbReference type="ARBA" id="ARBA00022771"/>
    </source>
</evidence>
<comment type="similarity">
    <text evidence="4 16">Belongs to the LTN1 family.</text>
</comment>
<evidence type="ECO:0000256" key="12">
    <source>
        <dbReference type="ARBA" id="ARBA00022786"/>
    </source>
</evidence>
<evidence type="ECO:0000259" key="18">
    <source>
        <dbReference type="PROSITE" id="PS50089"/>
    </source>
</evidence>
<dbReference type="InterPro" id="IPR054478">
    <property type="entry name" value="LTN1_UBC"/>
</dbReference>
<comment type="subunit">
    <text evidence="16">Component of the ribosome quality control complex (RQC).</text>
</comment>
<dbReference type="PANTHER" id="PTHR12389:SF0">
    <property type="entry name" value="E3 UBIQUITIN-PROTEIN LIGASE LISTERIN"/>
    <property type="match status" value="1"/>
</dbReference>
<evidence type="ECO:0000313" key="19">
    <source>
        <dbReference type="EMBL" id="CAL1535302.1"/>
    </source>
</evidence>
<dbReference type="InterPro" id="IPR011989">
    <property type="entry name" value="ARM-like"/>
</dbReference>
<dbReference type="InterPro" id="IPR039804">
    <property type="entry name" value="RING-CH-C4HC3_LTN1"/>
</dbReference>
<dbReference type="Pfam" id="PF22999">
    <property type="entry name" value="LTN1_E3_ligase_6th"/>
    <property type="match status" value="1"/>
</dbReference>
<name>A0AAV2HNM9_LYMST</name>
<comment type="function">
    <text evidence="16">E3 ubiquitin-protein ligase. Component of the ribosome quality control complex (RQC), a ribosome-associated complex that mediates ubiquitination and extraction of incompletely synthesized nascent chains for proteasomal degradation.</text>
</comment>
<evidence type="ECO:0000256" key="1">
    <source>
        <dbReference type="ARBA" id="ARBA00000900"/>
    </source>
</evidence>
<dbReference type="GO" id="GO:0005829">
    <property type="term" value="C:cytosol"/>
    <property type="evidence" value="ECO:0007669"/>
    <property type="project" value="UniProtKB-SubCell"/>
</dbReference>
<dbReference type="InterPro" id="IPR011016">
    <property type="entry name" value="Znf_RING-CH"/>
</dbReference>
<feature type="region of interest" description="Disordered" evidence="17">
    <location>
        <begin position="535"/>
        <end position="555"/>
    </location>
</feature>
<evidence type="ECO:0000256" key="3">
    <source>
        <dbReference type="ARBA" id="ARBA00004906"/>
    </source>
</evidence>
<dbReference type="Gene3D" id="1.25.10.10">
    <property type="entry name" value="Leucine-rich Repeat Variant"/>
    <property type="match status" value="1"/>
</dbReference>
<evidence type="ECO:0000256" key="7">
    <source>
        <dbReference type="ARBA" id="ARBA00022490"/>
    </source>
</evidence>
<dbReference type="GO" id="GO:0043023">
    <property type="term" value="F:ribosomal large subunit binding"/>
    <property type="evidence" value="ECO:0007669"/>
    <property type="project" value="TreeGrafter"/>
</dbReference>
<comment type="caution">
    <text evidence="19">The sequence shown here is derived from an EMBL/GenBank/DDBJ whole genome shotgun (WGS) entry which is preliminary data.</text>
</comment>
<proteinExistence type="inferred from homology"/>
<dbReference type="SUPFAM" id="SSF57850">
    <property type="entry name" value="RING/U-box"/>
    <property type="match status" value="1"/>
</dbReference>
<evidence type="ECO:0000256" key="2">
    <source>
        <dbReference type="ARBA" id="ARBA00004514"/>
    </source>
</evidence>
<dbReference type="GO" id="GO:0072344">
    <property type="term" value="P:rescue of stalled ribosome"/>
    <property type="evidence" value="ECO:0007669"/>
    <property type="project" value="UniProtKB-UniRule"/>
</dbReference>
<comment type="pathway">
    <text evidence="3 16">Protein modification; protein ubiquitination.</text>
</comment>
<evidence type="ECO:0000256" key="6">
    <source>
        <dbReference type="ARBA" id="ARBA00017157"/>
    </source>
</evidence>